<keyword evidence="3" id="KW-0633">Potassium transport</keyword>
<keyword evidence="9 11" id="KW-0472">Membrane</keyword>
<feature type="transmembrane region" description="Helical" evidence="11">
    <location>
        <begin position="174"/>
        <end position="199"/>
    </location>
</feature>
<feature type="transmembrane region" description="Helical" evidence="11">
    <location>
        <begin position="43"/>
        <end position="62"/>
    </location>
</feature>
<evidence type="ECO:0000256" key="10">
    <source>
        <dbReference type="ARBA" id="ARBA00023303"/>
    </source>
</evidence>
<keyword evidence="14" id="KW-1185">Reference proteome</keyword>
<keyword evidence="6" id="KW-0630">Potassium</keyword>
<dbReference type="Gene3D" id="1.10.287.70">
    <property type="match status" value="1"/>
</dbReference>
<dbReference type="InterPro" id="IPR013099">
    <property type="entry name" value="K_chnl_dom"/>
</dbReference>
<comment type="caution">
    <text evidence="13">The sequence shown here is derived from an EMBL/GenBank/DDBJ whole genome shotgun (WGS) entry which is preliminary data.</text>
</comment>
<dbReference type="PRINTS" id="PR00169">
    <property type="entry name" value="KCHANNEL"/>
</dbReference>
<feature type="domain" description="Potassium channel" evidence="12">
    <location>
        <begin position="122"/>
        <end position="199"/>
    </location>
</feature>
<feature type="transmembrane region" description="Helical" evidence="11">
    <location>
        <begin position="112"/>
        <end position="132"/>
    </location>
</feature>
<dbReference type="PANTHER" id="PTHR10027">
    <property type="entry name" value="CALCIUM-ACTIVATED POTASSIUM CHANNEL ALPHA CHAIN"/>
    <property type="match status" value="1"/>
</dbReference>
<evidence type="ECO:0000256" key="11">
    <source>
        <dbReference type="SAM" id="Phobius"/>
    </source>
</evidence>
<evidence type="ECO:0000256" key="9">
    <source>
        <dbReference type="ARBA" id="ARBA00023136"/>
    </source>
</evidence>
<evidence type="ECO:0000256" key="8">
    <source>
        <dbReference type="ARBA" id="ARBA00023065"/>
    </source>
</evidence>
<accession>A0ABY2JFQ4</accession>
<evidence type="ECO:0000256" key="3">
    <source>
        <dbReference type="ARBA" id="ARBA00022538"/>
    </source>
</evidence>
<evidence type="ECO:0000256" key="5">
    <source>
        <dbReference type="ARBA" id="ARBA00022826"/>
    </source>
</evidence>
<organism evidence="13 14">
    <name type="scientific">Cryobacterium sandaracinum</name>
    <dbReference type="NCBI Taxonomy" id="1259247"/>
    <lineage>
        <taxon>Bacteria</taxon>
        <taxon>Bacillati</taxon>
        <taxon>Actinomycetota</taxon>
        <taxon>Actinomycetes</taxon>
        <taxon>Micrococcales</taxon>
        <taxon>Microbacteriaceae</taxon>
        <taxon>Cryobacterium</taxon>
    </lineage>
</organism>
<evidence type="ECO:0000256" key="4">
    <source>
        <dbReference type="ARBA" id="ARBA00022692"/>
    </source>
</evidence>
<dbReference type="Proteomes" id="UP000297851">
    <property type="component" value="Unassembled WGS sequence"/>
</dbReference>
<keyword evidence="4 11" id="KW-0812">Transmembrane</keyword>
<keyword evidence="5" id="KW-0631">Potassium channel</keyword>
<proteinExistence type="predicted"/>
<keyword evidence="2" id="KW-0813">Transport</keyword>
<dbReference type="Gene3D" id="1.20.120.350">
    <property type="entry name" value="Voltage-gated potassium channels. Chain C"/>
    <property type="match status" value="1"/>
</dbReference>
<feature type="transmembrane region" description="Helical" evidence="11">
    <location>
        <begin position="12"/>
        <end position="31"/>
    </location>
</feature>
<evidence type="ECO:0000256" key="1">
    <source>
        <dbReference type="ARBA" id="ARBA00004141"/>
    </source>
</evidence>
<dbReference type="EMBL" id="SOGO01000016">
    <property type="protein sequence ID" value="TFD04826.1"/>
    <property type="molecule type" value="Genomic_DNA"/>
</dbReference>
<reference evidence="13 14" key="1">
    <citation type="submission" date="2019-03" db="EMBL/GenBank/DDBJ databases">
        <title>Genomics of glacier-inhabiting Cryobacterium strains.</title>
        <authorList>
            <person name="Liu Q."/>
            <person name="Xin Y.-H."/>
        </authorList>
    </citation>
    <scope>NUCLEOTIDE SEQUENCE [LARGE SCALE GENOMIC DNA]</scope>
    <source>
        <strain evidence="13 14">TMT2-16</strain>
    </source>
</reference>
<evidence type="ECO:0000256" key="7">
    <source>
        <dbReference type="ARBA" id="ARBA00022989"/>
    </source>
</evidence>
<dbReference type="Pfam" id="PF07885">
    <property type="entry name" value="Ion_trans_2"/>
    <property type="match status" value="1"/>
</dbReference>
<evidence type="ECO:0000259" key="12">
    <source>
        <dbReference type="Pfam" id="PF07885"/>
    </source>
</evidence>
<dbReference type="InterPro" id="IPR027359">
    <property type="entry name" value="Volt_channel_dom_sf"/>
</dbReference>
<dbReference type="PANTHER" id="PTHR10027:SF10">
    <property type="entry name" value="SLOWPOKE 2, ISOFORM D"/>
    <property type="match status" value="1"/>
</dbReference>
<keyword evidence="8" id="KW-0406">Ion transport</keyword>
<evidence type="ECO:0000313" key="14">
    <source>
        <dbReference type="Proteomes" id="UP000297851"/>
    </source>
</evidence>
<evidence type="ECO:0000313" key="13">
    <source>
        <dbReference type="EMBL" id="TFD04826.1"/>
    </source>
</evidence>
<keyword evidence="10" id="KW-0407">Ion channel</keyword>
<dbReference type="SUPFAM" id="SSF81324">
    <property type="entry name" value="Voltage-gated potassium channels"/>
    <property type="match status" value="1"/>
</dbReference>
<comment type="subcellular location">
    <subcellularLocation>
        <location evidence="1">Membrane</location>
        <topology evidence="1">Multi-pass membrane protein</topology>
    </subcellularLocation>
</comment>
<protein>
    <submittedName>
        <fullName evidence="13">Ion transporter</fullName>
    </submittedName>
</protein>
<keyword evidence="7 11" id="KW-1133">Transmembrane helix</keyword>
<evidence type="ECO:0000256" key="6">
    <source>
        <dbReference type="ARBA" id="ARBA00022958"/>
    </source>
</evidence>
<dbReference type="RefSeq" id="WP_134372606.1">
    <property type="nucleotide sequence ID" value="NZ_SOGO01000016.1"/>
</dbReference>
<dbReference type="InterPro" id="IPR047871">
    <property type="entry name" value="K_chnl_Slo-like"/>
</dbReference>
<name>A0ABY2JFQ4_9MICO</name>
<gene>
    <name evidence="13" type="ORF">E3T25_04740</name>
</gene>
<evidence type="ECO:0000256" key="2">
    <source>
        <dbReference type="ARBA" id="ARBA00022448"/>
    </source>
</evidence>
<sequence length="248" mass="27173">MKQARWQKIADWPLTLAAIVFLAAYSFEVIGDLDGPRATVAEAVIWATWAVFLADYIINLVLAQPRWFWFRTHILDLLIVVLPMLRPLRLLRLLTLLNVLHRTAGAALRSRVIVYVAGAATLLVFLSALAVLDSERSAPGATIVTFPDSMWWAFVTISTVGYGDFSPVTDLGRLIAVGLMLGGIALLGVVTATLASWIVERVAKQEEDSQSATRGEIKALSRQIAQLHEALDRPRAGEDSDAVTAGRR</sequence>